<protein>
    <recommendedName>
        <fullName evidence="4">DUF4251 domain-containing protein</fullName>
    </recommendedName>
</protein>
<keyword evidence="1" id="KW-0732">Signal</keyword>
<evidence type="ECO:0000313" key="2">
    <source>
        <dbReference type="EMBL" id="EGF51041.1"/>
    </source>
</evidence>
<dbReference type="Pfam" id="PF14059">
    <property type="entry name" value="DUF4251"/>
    <property type="match status" value="1"/>
</dbReference>
<dbReference type="InterPro" id="IPR025347">
    <property type="entry name" value="DUF4251"/>
</dbReference>
<sequence>MMKTAKLILLCLSGMLAMQPATAQSRSEKKAQTERSVREALNAGQYKIKVDYMQPMRGRSRALTSDYSIEIRNDSVFSYLPYFGVAYNVPYGGGKGLIFNAPLTGYKKESLKKGKTRIDFKTGNEEDKYEYSLTIYSDGSANIHIQPMNKQAISYSGELDVKE</sequence>
<dbReference type="EMBL" id="AFBM01000023">
    <property type="protein sequence ID" value="EGF51041.1"/>
    <property type="molecule type" value="Genomic_DNA"/>
</dbReference>
<evidence type="ECO:0000256" key="1">
    <source>
        <dbReference type="SAM" id="SignalP"/>
    </source>
</evidence>
<proteinExistence type="predicted"/>
<organism evidence="2 3">
    <name type="scientific">Bacteroides clarus YIT 12056</name>
    <dbReference type="NCBI Taxonomy" id="762984"/>
    <lineage>
        <taxon>Bacteria</taxon>
        <taxon>Pseudomonadati</taxon>
        <taxon>Bacteroidota</taxon>
        <taxon>Bacteroidia</taxon>
        <taxon>Bacteroidales</taxon>
        <taxon>Bacteroidaceae</taxon>
        <taxon>Bacteroides</taxon>
    </lineage>
</organism>
<gene>
    <name evidence="2" type="ORF">HMPREF9445_02029</name>
</gene>
<feature type="signal peptide" evidence="1">
    <location>
        <begin position="1"/>
        <end position="23"/>
    </location>
</feature>
<evidence type="ECO:0008006" key="4">
    <source>
        <dbReference type="Google" id="ProtNLM"/>
    </source>
</evidence>
<evidence type="ECO:0000313" key="3">
    <source>
        <dbReference type="Proteomes" id="UP000010321"/>
    </source>
</evidence>
<dbReference type="Proteomes" id="UP000010321">
    <property type="component" value="Unassembled WGS sequence"/>
</dbReference>
<name>A0ABP2KS56_9BACE</name>
<feature type="chain" id="PRO_5046927774" description="DUF4251 domain-containing protein" evidence="1">
    <location>
        <begin position="24"/>
        <end position="163"/>
    </location>
</feature>
<keyword evidence="3" id="KW-1185">Reference proteome</keyword>
<accession>A0ABP2KS56</accession>
<comment type="caution">
    <text evidence="2">The sequence shown here is derived from an EMBL/GenBank/DDBJ whole genome shotgun (WGS) entry which is preliminary data.</text>
</comment>
<dbReference type="Gene3D" id="2.40.128.410">
    <property type="match status" value="1"/>
</dbReference>
<reference evidence="2 3" key="1">
    <citation type="submission" date="2011-02" db="EMBL/GenBank/DDBJ databases">
        <authorList>
            <person name="Weinstock G."/>
            <person name="Sodergren E."/>
            <person name="Clifton S."/>
            <person name="Fulton L."/>
            <person name="Fulton B."/>
            <person name="Courtney L."/>
            <person name="Fronick C."/>
            <person name="Harrison M."/>
            <person name="Strong C."/>
            <person name="Farmer C."/>
            <person name="Delahaunty K."/>
            <person name="Markovic C."/>
            <person name="Hall O."/>
            <person name="Minx P."/>
            <person name="Tomlinson C."/>
            <person name="Mitreva M."/>
            <person name="Hou S."/>
            <person name="Chen J."/>
            <person name="Wollam A."/>
            <person name="Pepin K.H."/>
            <person name="Johnson M."/>
            <person name="Bhonagiri V."/>
            <person name="Zhang X."/>
            <person name="Suruliraj S."/>
            <person name="Warren W."/>
            <person name="Chinwalla A."/>
            <person name="Mardis E.R."/>
            <person name="Wilson R.K."/>
        </authorList>
    </citation>
    <scope>NUCLEOTIDE SEQUENCE [LARGE SCALE GENOMIC DNA]</scope>
    <source>
        <strain evidence="2 3">YIT 12056</strain>
    </source>
</reference>